<dbReference type="InterPro" id="IPR006555">
    <property type="entry name" value="ATP-dep_Helicase_C"/>
</dbReference>
<dbReference type="SMART" id="SM00491">
    <property type="entry name" value="HELICc2"/>
    <property type="match status" value="1"/>
</dbReference>
<dbReference type="InterPro" id="IPR027417">
    <property type="entry name" value="P-loop_NTPase"/>
</dbReference>
<dbReference type="Proteomes" id="UP000614287">
    <property type="component" value="Unassembled WGS sequence"/>
</dbReference>
<dbReference type="GO" id="GO:0016818">
    <property type="term" value="F:hydrolase activity, acting on acid anhydrides, in phosphorus-containing anhydrides"/>
    <property type="evidence" value="ECO:0007669"/>
    <property type="project" value="InterPro"/>
</dbReference>
<keyword evidence="2" id="KW-0378">Hydrolase</keyword>
<accession>A0A8J3CG64</accession>
<keyword evidence="7" id="KW-1185">Reference proteome</keyword>
<evidence type="ECO:0000256" key="2">
    <source>
        <dbReference type="ARBA" id="ARBA00022801"/>
    </source>
</evidence>
<dbReference type="PANTHER" id="PTHR11472:SF34">
    <property type="entry name" value="REGULATOR OF TELOMERE ELONGATION HELICASE 1"/>
    <property type="match status" value="1"/>
</dbReference>
<sequence length="667" mass="74291">MSESISASHLETENELATALPFAQSHQLNQVFGDDGAFARHLPHYRARIEQLEMAQAVTRALNDVGCALLEAGTGTGKTFAYLAPALMWGGKVIVSTGTKTLQDQLFERDLPTVRQVLQAPVSIALLKGRNNYVCHYHLDRVLLNGRLSSRDDIKHLNRLKKDLNIVKRGDKSEWPDIPEDATVWSQVTSTRETCLGSECPNNKECFVMQARRDAQAADVVVVNHHLFFADVMLREEGVAELLPAANTVIFDEAHQVPDIASVFFGQQVTTSQVIDLARDLLAEGITHARDALNWADIKDTLERAAKDFRIACGADNGRWSAAQLPADAPLWAALDKLQEILNESLVQIEPVTVRADTIGQCAERLHNLIASFEQWQSQAGNSDMVRWVEALTYSVRLNATPLSVAEGFTRQRESDHMRTWIFASATLSVKKDFTLFKEQLGLHDAITASWDSPFDYAQQGLLYVPEGLPEPSSRAFGNVVLEKIWPVLKASNGRAFLLCTTLAAVKRYAAWLDEQIRAHDLPWTLLVQGQASRTEILNQYRAATNPVLVGSQSFWEGVDVRGEALSVVIIDKLPFAPPDDPVLAARLKVYEERGENGFVAYQVPQAVISLKQGAGRLIRSETDKGVLMICDSRLITKPYGKRIWQSLPKFARTRHERVVTDFFEST</sequence>
<dbReference type="EMBL" id="BMZG01000003">
    <property type="protein sequence ID" value="GHA68606.1"/>
    <property type="molecule type" value="Genomic_DNA"/>
</dbReference>
<dbReference type="Gene3D" id="3.40.50.300">
    <property type="entry name" value="P-loop containing nucleotide triphosphate hydrolases"/>
    <property type="match status" value="2"/>
</dbReference>
<keyword evidence="3" id="KW-0067">ATP-binding</keyword>
<protein>
    <submittedName>
        <fullName evidence="6">Helicase</fullName>
    </submittedName>
</protein>
<comment type="caution">
    <text evidence="6">The sequence shown here is derived from an EMBL/GenBank/DDBJ whole genome shotgun (WGS) entry which is preliminary data.</text>
</comment>
<dbReference type="AlphaFoldDB" id="A0A8J3CG64"/>
<evidence type="ECO:0000256" key="1">
    <source>
        <dbReference type="ARBA" id="ARBA00022741"/>
    </source>
</evidence>
<evidence type="ECO:0000313" key="6">
    <source>
        <dbReference type="EMBL" id="GHA68606.1"/>
    </source>
</evidence>
<proteinExistence type="inferred from homology"/>
<evidence type="ECO:0000313" key="7">
    <source>
        <dbReference type="Proteomes" id="UP000614287"/>
    </source>
</evidence>
<comment type="similarity">
    <text evidence="4">Belongs to the helicase family. DinG subfamily.</text>
</comment>
<reference evidence="6" key="1">
    <citation type="journal article" date="2014" name="Int. J. Syst. Evol. Microbiol.">
        <title>Complete genome sequence of Corynebacterium casei LMG S-19264T (=DSM 44701T), isolated from a smear-ripened cheese.</title>
        <authorList>
            <consortium name="US DOE Joint Genome Institute (JGI-PGF)"/>
            <person name="Walter F."/>
            <person name="Albersmeier A."/>
            <person name="Kalinowski J."/>
            <person name="Ruckert C."/>
        </authorList>
    </citation>
    <scope>NUCLEOTIDE SEQUENCE</scope>
    <source>
        <strain evidence="6">KCTC 32501</strain>
    </source>
</reference>
<dbReference type="InterPro" id="IPR045028">
    <property type="entry name" value="DinG/Rad3-like"/>
</dbReference>
<evidence type="ECO:0000259" key="5">
    <source>
        <dbReference type="PROSITE" id="PS51193"/>
    </source>
</evidence>
<evidence type="ECO:0000256" key="4">
    <source>
        <dbReference type="ARBA" id="ARBA00038058"/>
    </source>
</evidence>
<gene>
    <name evidence="6" type="ORF">GCM10009007_06690</name>
</gene>
<feature type="domain" description="Helicase ATP-binding" evidence="5">
    <location>
        <begin position="37"/>
        <end position="313"/>
    </location>
</feature>
<dbReference type="GO" id="GO:0006281">
    <property type="term" value="P:DNA repair"/>
    <property type="evidence" value="ECO:0007669"/>
    <property type="project" value="TreeGrafter"/>
</dbReference>
<name>A0A8J3CG64_9BURK</name>
<reference evidence="6" key="2">
    <citation type="submission" date="2020-09" db="EMBL/GenBank/DDBJ databases">
        <authorList>
            <person name="Sun Q."/>
            <person name="Kim S."/>
        </authorList>
    </citation>
    <scope>NUCLEOTIDE SEQUENCE</scope>
    <source>
        <strain evidence="6">KCTC 32501</strain>
    </source>
</reference>
<organism evidence="6 7">
    <name type="scientific">Formosimonas limnophila</name>
    <dbReference type="NCBI Taxonomy" id="1384487"/>
    <lineage>
        <taxon>Bacteria</taxon>
        <taxon>Pseudomonadati</taxon>
        <taxon>Pseudomonadota</taxon>
        <taxon>Betaproteobacteria</taxon>
        <taxon>Burkholderiales</taxon>
        <taxon>Burkholderiaceae</taxon>
        <taxon>Formosimonas</taxon>
    </lineage>
</organism>
<dbReference type="GO" id="GO:0003676">
    <property type="term" value="F:nucleic acid binding"/>
    <property type="evidence" value="ECO:0007669"/>
    <property type="project" value="InterPro"/>
</dbReference>
<dbReference type="GO" id="GO:0003678">
    <property type="term" value="F:DNA helicase activity"/>
    <property type="evidence" value="ECO:0007669"/>
    <property type="project" value="TreeGrafter"/>
</dbReference>
<dbReference type="SUPFAM" id="SSF52540">
    <property type="entry name" value="P-loop containing nucleoside triphosphate hydrolases"/>
    <property type="match status" value="2"/>
</dbReference>
<dbReference type="Pfam" id="PF13307">
    <property type="entry name" value="Helicase_C_2"/>
    <property type="match status" value="1"/>
</dbReference>
<evidence type="ECO:0000256" key="3">
    <source>
        <dbReference type="ARBA" id="ARBA00022840"/>
    </source>
</evidence>
<dbReference type="RefSeq" id="WP_189491601.1">
    <property type="nucleotide sequence ID" value="NZ_BMZG01000003.1"/>
</dbReference>
<keyword evidence="6" id="KW-0347">Helicase</keyword>
<dbReference type="PROSITE" id="PS51193">
    <property type="entry name" value="HELICASE_ATP_BIND_2"/>
    <property type="match status" value="1"/>
</dbReference>
<dbReference type="InterPro" id="IPR014013">
    <property type="entry name" value="Helic_SF1/SF2_ATP-bd_DinG/Rad3"/>
</dbReference>
<dbReference type="GO" id="GO:0005524">
    <property type="term" value="F:ATP binding"/>
    <property type="evidence" value="ECO:0007669"/>
    <property type="project" value="UniProtKB-KW"/>
</dbReference>
<keyword evidence="1" id="KW-0547">Nucleotide-binding</keyword>
<dbReference type="PANTHER" id="PTHR11472">
    <property type="entry name" value="DNA REPAIR DEAD HELICASE RAD3/XP-D SUBFAMILY MEMBER"/>
    <property type="match status" value="1"/>
</dbReference>